<evidence type="ECO:0000259" key="1">
    <source>
        <dbReference type="Pfam" id="PF19493"/>
    </source>
</evidence>
<dbReference type="EMBL" id="JBHSZO010000029">
    <property type="protein sequence ID" value="MFC7220103.1"/>
    <property type="molecule type" value="Genomic_DNA"/>
</dbReference>
<name>A0ABW2GH43_9ACTN</name>
<feature type="domain" description="Trypsin-co-occurring" evidence="1">
    <location>
        <begin position="10"/>
        <end position="95"/>
    </location>
</feature>
<comment type="caution">
    <text evidence="2">The sequence shown here is derived from an EMBL/GenBank/DDBJ whole genome shotgun (WGS) entry which is preliminary data.</text>
</comment>
<keyword evidence="3" id="KW-1185">Reference proteome</keyword>
<evidence type="ECO:0000313" key="3">
    <source>
        <dbReference type="Proteomes" id="UP001596413"/>
    </source>
</evidence>
<dbReference type="NCBIfam" id="NF041216">
    <property type="entry name" value="CU044_2847_fam"/>
    <property type="match status" value="1"/>
</dbReference>
<sequence>MDQLPVLVGDTEFYVEVAQTGPQPVALGDRLSFDGVRDTVQAIADQLNQVWERSRPTEASVEFALKLTSKGGRLTGLLVDGSAEAALKVTLTWRRAEGQA</sequence>
<dbReference type="Proteomes" id="UP001596413">
    <property type="component" value="Unassembled WGS sequence"/>
</dbReference>
<protein>
    <submittedName>
        <fullName evidence="2">CU044_2847 family protein</fullName>
    </submittedName>
</protein>
<dbReference type="RefSeq" id="WP_386416525.1">
    <property type="nucleotide sequence ID" value="NZ_JBHSZO010000029.1"/>
</dbReference>
<accession>A0ABW2GH43</accession>
<evidence type="ECO:0000313" key="2">
    <source>
        <dbReference type="EMBL" id="MFC7220103.1"/>
    </source>
</evidence>
<gene>
    <name evidence="2" type="ORF">ACFQLX_18320</name>
</gene>
<organism evidence="2 3">
    <name type="scientific">Streptomyces polyrhachis</name>
    <dbReference type="NCBI Taxonomy" id="1282885"/>
    <lineage>
        <taxon>Bacteria</taxon>
        <taxon>Bacillati</taxon>
        <taxon>Actinomycetota</taxon>
        <taxon>Actinomycetes</taxon>
        <taxon>Kitasatosporales</taxon>
        <taxon>Streptomycetaceae</taxon>
        <taxon>Streptomyces</taxon>
    </lineage>
</organism>
<reference evidence="3" key="1">
    <citation type="journal article" date="2019" name="Int. J. Syst. Evol. Microbiol.">
        <title>The Global Catalogue of Microorganisms (GCM) 10K type strain sequencing project: providing services to taxonomists for standard genome sequencing and annotation.</title>
        <authorList>
            <consortium name="The Broad Institute Genomics Platform"/>
            <consortium name="The Broad Institute Genome Sequencing Center for Infectious Disease"/>
            <person name="Wu L."/>
            <person name="Ma J."/>
        </authorList>
    </citation>
    <scope>NUCLEOTIDE SEQUENCE [LARGE SCALE GENOMIC DNA]</scope>
    <source>
        <strain evidence="3">CGMCC 1.13681</strain>
    </source>
</reference>
<proteinExistence type="predicted"/>
<dbReference type="Pfam" id="PF19493">
    <property type="entry name" value="Trypco1"/>
    <property type="match status" value="1"/>
</dbReference>
<dbReference type="InterPro" id="IPR045794">
    <property type="entry name" value="Trypco1"/>
</dbReference>